<evidence type="ECO:0000313" key="2">
    <source>
        <dbReference type="Proteomes" id="UP001328733"/>
    </source>
</evidence>
<organism evidence="1 2">
    <name type="scientific">Pannus brasiliensis CCIBt3594</name>
    <dbReference type="NCBI Taxonomy" id="1427578"/>
    <lineage>
        <taxon>Bacteria</taxon>
        <taxon>Bacillati</taxon>
        <taxon>Cyanobacteriota</taxon>
        <taxon>Cyanophyceae</taxon>
        <taxon>Oscillatoriophycideae</taxon>
        <taxon>Chroococcales</taxon>
        <taxon>Microcystaceae</taxon>
        <taxon>Pannus</taxon>
    </lineage>
</organism>
<gene>
    <name evidence="1" type="ORF">V0288_24655</name>
</gene>
<name>A0AAW9R0B1_9CHRO</name>
<comment type="caution">
    <text evidence="1">The sequence shown here is derived from an EMBL/GenBank/DDBJ whole genome shotgun (WGS) entry which is preliminary data.</text>
</comment>
<reference evidence="1 2" key="1">
    <citation type="submission" date="2024-01" db="EMBL/GenBank/DDBJ databases">
        <title>Genomic insights into the taxonomy and metabolism of the cyanobacterium Pannus brasiliensis CCIBt3594.</title>
        <authorList>
            <person name="Machado M."/>
            <person name="Botero N.B."/>
            <person name="Andreote A.P.D."/>
            <person name="Feitosa A.M.T."/>
            <person name="Popin R."/>
            <person name="Sivonen K."/>
            <person name="Fiore M.F."/>
        </authorList>
    </citation>
    <scope>NUCLEOTIDE SEQUENCE [LARGE SCALE GENOMIC DNA]</scope>
    <source>
        <strain evidence="1 2">CCIBt3594</strain>
    </source>
</reference>
<accession>A0AAW9R0B1</accession>
<dbReference type="Proteomes" id="UP001328733">
    <property type="component" value="Unassembled WGS sequence"/>
</dbReference>
<sequence>MKKLASGVETLVTTLLALMPTLYQRQTLEALFGLLLTATGRDLPDHCQTRSPAAISRFLNGYKWPTKKLIRIVRVWIIGQLLSYRGKGRKPHLRVIIDLTTLEKTGKFEALEGVVRVFNGKRAFVNED</sequence>
<dbReference type="EMBL" id="JBAFSM010000093">
    <property type="protein sequence ID" value="MEG3440341.1"/>
    <property type="molecule type" value="Genomic_DNA"/>
</dbReference>
<dbReference type="AlphaFoldDB" id="A0AAW9R0B1"/>
<evidence type="ECO:0000313" key="1">
    <source>
        <dbReference type="EMBL" id="MEG3440341.1"/>
    </source>
</evidence>
<protein>
    <recommendedName>
        <fullName evidence="3">Transposase</fullName>
    </recommendedName>
</protein>
<keyword evidence="2" id="KW-1185">Reference proteome</keyword>
<proteinExistence type="predicted"/>
<evidence type="ECO:0008006" key="3">
    <source>
        <dbReference type="Google" id="ProtNLM"/>
    </source>
</evidence>